<protein>
    <submittedName>
        <fullName evidence="2">Uncharacterized protein</fullName>
    </submittedName>
</protein>
<evidence type="ECO:0000313" key="2">
    <source>
        <dbReference type="EMBL" id="KAH3840238.1"/>
    </source>
</evidence>
<sequence>MVQDRSIGFPDPQPFPDDPSTFPVSWLEMTLPALARTCRNHMDIESCQETKKS</sequence>
<organism evidence="2 3">
    <name type="scientific">Dreissena polymorpha</name>
    <name type="common">Zebra mussel</name>
    <name type="synonym">Mytilus polymorpha</name>
    <dbReference type="NCBI Taxonomy" id="45954"/>
    <lineage>
        <taxon>Eukaryota</taxon>
        <taxon>Metazoa</taxon>
        <taxon>Spiralia</taxon>
        <taxon>Lophotrochozoa</taxon>
        <taxon>Mollusca</taxon>
        <taxon>Bivalvia</taxon>
        <taxon>Autobranchia</taxon>
        <taxon>Heteroconchia</taxon>
        <taxon>Euheterodonta</taxon>
        <taxon>Imparidentia</taxon>
        <taxon>Neoheterodontei</taxon>
        <taxon>Myida</taxon>
        <taxon>Dreissenoidea</taxon>
        <taxon>Dreissenidae</taxon>
        <taxon>Dreissena</taxon>
    </lineage>
</organism>
<evidence type="ECO:0000256" key="1">
    <source>
        <dbReference type="SAM" id="MobiDB-lite"/>
    </source>
</evidence>
<gene>
    <name evidence="2" type="ORF">DPMN_113685</name>
</gene>
<reference evidence="2" key="2">
    <citation type="submission" date="2020-11" db="EMBL/GenBank/DDBJ databases">
        <authorList>
            <person name="McCartney M.A."/>
            <person name="Auch B."/>
            <person name="Kono T."/>
            <person name="Mallez S."/>
            <person name="Becker A."/>
            <person name="Gohl D.M."/>
            <person name="Silverstein K.A.T."/>
            <person name="Koren S."/>
            <person name="Bechman K.B."/>
            <person name="Herman A."/>
            <person name="Abrahante J.E."/>
            <person name="Garbe J."/>
        </authorList>
    </citation>
    <scope>NUCLEOTIDE SEQUENCE</scope>
    <source>
        <strain evidence="2">Duluth1</strain>
        <tissue evidence="2">Whole animal</tissue>
    </source>
</reference>
<keyword evidence="3" id="KW-1185">Reference proteome</keyword>
<comment type="caution">
    <text evidence="2">The sequence shown here is derived from an EMBL/GenBank/DDBJ whole genome shotgun (WGS) entry which is preliminary data.</text>
</comment>
<dbReference type="Proteomes" id="UP000828390">
    <property type="component" value="Unassembled WGS sequence"/>
</dbReference>
<proteinExistence type="predicted"/>
<reference evidence="2" key="1">
    <citation type="journal article" date="2019" name="bioRxiv">
        <title>The Genome of the Zebra Mussel, Dreissena polymorpha: A Resource for Invasive Species Research.</title>
        <authorList>
            <person name="McCartney M.A."/>
            <person name="Auch B."/>
            <person name="Kono T."/>
            <person name="Mallez S."/>
            <person name="Zhang Y."/>
            <person name="Obille A."/>
            <person name="Becker A."/>
            <person name="Abrahante J.E."/>
            <person name="Garbe J."/>
            <person name="Badalamenti J.P."/>
            <person name="Herman A."/>
            <person name="Mangelson H."/>
            <person name="Liachko I."/>
            <person name="Sullivan S."/>
            <person name="Sone E.D."/>
            <person name="Koren S."/>
            <person name="Silverstein K.A.T."/>
            <person name="Beckman K.B."/>
            <person name="Gohl D.M."/>
        </authorList>
    </citation>
    <scope>NUCLEOTIDE SEQUENCE</scope>
    <source>
        <strain evidence="2">Duluth1</strain>
        <tissue evidence="2">Whole animal</tissue>
    </source>
</reference>
<name>A0A9D4QR86_DREPO</name>
<dbReference type="EMBL" id="JAIWYP010000004">
    <property type="protein sequence ID" value="KAH3840238.1"/>
    <property type="molecule type" value="Genomic_DNA"/>
</dbReference>
<feature type="region of interest" description="Disordered" evidence="1">
    <location>
        <begin position="1"/>
        <end position="20"/>
    </location>
</feature>
<accession>A0A9D4QR86</accession>
<evidence type="ECO:0000313" key="3">
    <source>
        <dbReference type="Proteomes" id="UP000828390"/>
    </source>
</evidence>
<dbReference type="AlphaFoldDB" id="A0A9D4QR86"/>